<dbReference type="InterPro" id="IPR045068">
    <property type="entry name" value="BACURD1-3"/>
</dbReference>
<dbReference type="InterPro" id="IPR011333">
    <property type="entry name" value="SKP1/BTB/POZ_sf"/>
</dbReference>
<evidence type="ECO:0000259" key="1">
    <source>
        <dbReference type="PROSITE" id="PS50097"/>
    </source>
</evidence>
<dbReference type="OrthoDB" id="2414723at2759"/>
<dbReference type="AlphaFoldDB" id="A0A812M4U2"/>
<evidence type="ECO:0000313" key="3">
    <source>
        <dbReference type="Proteomes" id="UP000604046"/>
    </source>
</evidence>
<gene>
    <name evidence="2" type="primary">KCTD21</name>
    <name evidence="2" type="ORF">SNAT2548_LOCUS13403</name>
</gene>
<name>A0A812M4U2_9DINO</name>
<dbReference type="Gene3D" id="3.30.710.10">
    <property type="entry name" value="Potassium Channel Kv1.1, Chain A"/>
    <property type="match status" value="1"/>
</dbReference>
<feature type="domain" description="BTB" evidence="1">
    <location>
        <begin position="15"/>
        <end position="83"/>
    </location>
</feature>
<dbReference type="InterPro" id="IPR003131">
    <property type="entry name" value="T1-type_BTB"/>
</dbReference>
<dbReference type="PANTHER" id="PTHR11145:SF8">
    <property type="entry name" value="RE57120P"/>
    <property type="match status" value="1"/>
</dbReference>
<dbReference type="SMART" id="SM00225">
    <property type="entry name" value="BTB"/>
    <property type="match status" value="1"/>
</dbReference>
<protein>
    <submittedName>
        <fullName evidence="2">KCTD21 protein</fullName>
    </submittedName>
</protein>
<dbReference type="GO" id="GO:0051260">
    <property type="term" value="P:protein homooligomerization"/>
    <property type="evidence" value="ECO:0007669"/>
    <property type="project" value="InterPro"/>
</dbReference>
<dbReference type="InterPro" id="IPR000210">
    <property type="entry name" value="BTB/POZ_dom"/>
</dbReference>
<dbReference type="EMBL" id="CAJNDS010001402">
    <property type="protein sequence ID" value="CAE7258108.1"/>
    <property type="molecule type" value="Genomic_DNA"/>
</dbReference>
<comment type="caution">
    <text evidence="2">The sequence shown here is derived from an EMBL/GenBank/DDBJ whole genome shotgun (WGS) entry which is preliminary data.</text>
</comment>
<evidence type="ECO:0000313" key="2">
    <source>
        <dbReference type="EMBL" id="CAE7258108.1"/>
    </source>
</evidence>
<keyword evidence="3" id="KW-1185">Reference proteome</keyword>
<dbReference type="PROSITE" id="PS50097">
    <property type="entry name" value="BTB"/>
    <property type="match status" value="1"/>
</dbReference>
<dbReference type="Proteomes" id="UP000604046">
    <property type="component" value="Unassembled WGS sequence"/>
</dbReference>
<accession>A0A812M4U2</accession>
<proteinExistence type="predicted"/>
<sequence>MATQGGEAAESERPSVVKLNVGGRHYVAAASTLTSQGGMLAAMLQGPYSSAELVDGAFFIDRDGEVFRYILEYLRCGMVEVPPTMPKGLLKKIEREADFFAFPGLVRYIRERLVEKRVRVSIFIGRFMCSNDGCNCGAGQKVEINEVEGLSFFDAEFIHPRQERRPAIGAPSCVLHILLQLQPSADSKGEAEGREGTGPVVLEPTDESMEQATSAIRHALLCSDEIGQSSADELVSDEWSPVRRALLDLAASGDLTFLQWLARADEYKVGDPNDERFQFVHYEKFVKLTFEVLPRPETCFGATSPRQPP</sequence>
<reference evidence="2" key="1">
    <citation type="submission" date="2021-02" db="EMBL/GenBank/DDBJ databases">
        <authorList>
            <person name="Dougan E. K."/>
            <person name="Rhodes N."/>
            <person name="Thang M."/>
            <person name="Chan C."/>
        </authorList>
    </citation>
    <scope>NUCLEOTIDE SEQUENCE</scope>
</reference>
<dbReference type="PANTHER" id="PTHR11145">
    <property type="entry name" value="BTB/POZ DOMAIN-CONTAINING ADAPTER FOR CUL3-MEDIATED RHOA DEGRADATION PROTEIN FAMILY MEMBER"/>
    <property type="match status" value="1"/>
</dbReference>
<dbReference type="SUPFAM" id="SSF54695">
    <property type="entry name" value="POZ domain"/>
    <property type="match status" value="1"/>
</dbReference>
<organism evidence="2 3">
    <name type="scientific">Symbiodinium natans</name>
    <dbReference type="NCBI Taxonomy" id="878477"/>
    <lineage>
        <taxon>Eukaryota</taxon>
        <taxon>Sar</taxon>
        <taxon>Alveolata</taxon>
        <taxon>Dinophyceae</taxon>
        <taxon>Suessiales</taxon>
        <taxon>Symbiodiniaceae</taxon>
        <taxon>Symbiodinium</taxon>
    </lineage>
</organism>
<dbReference type="Pfam" id="PF02214">
    <property type="entry name" value="BTB_2"/>
    <property type="match status" value="1"/>
</dbReference>